<dbReference type="EMBL" id="JAPNTZ010000006">
    <property type="protein sequence ID" value="MCY1139881.1"/>
    <property type="molecule type" value="Genomic_DNA"/>
</dbReference>
<proteinExistence type="predicted"/>
<organism evidence="1 2">
    <name type="scientific">Paractinoplanes pyxinae</name>
    <dbReference type="NCBI Taxonomy" id="2997416"/>
    <lineage>
        <taxon>Bacteria</taxon>
        <taxon>Bacillati</taxon>
        <taxon>Actinomycetota</taxon>
        <taxon>Actinomycetes</taxon>
        <taxon>Micromonosporales</taxon>
        <taxon>Micromonosporaceae</taxon>
        <taxon>Paractinoplanes</taxon>
    </lineage>
</organism>
<evidence type="ECO:0000313" key="2">
    <source>
        <dbReference type="Proteomes" id="UP001151002"/>
    </source>
</evidence>
<protein>
    <recommendedName>
        <fullName evidence="3">Secreted protein</fullName>
    </recommendedName>
</protein>
<name>A0ABT4B067_9ACTN</name>
<sequence>MSALLRRGTGTRLAAVAMVVLVGGLTGLSAALTPAVAAPKSTIPGNGTYMVNKDFQAGVYRSVGNSSCYWQRGSDATGSTASIIANDIGDGQRLVYVKPTDKVFKTSSCKTFAKVTPAALAVKSTKTTIPGNGVYFVGSDFAPGTYRSTGNKGFCYWERSRSADGASSSIIANEIAQGQLVVTITPGGVFKTSSCTTWTKIA</sequence>
<comment type="caution">
    <text evidence="1">The sequence shown here is derived from an EMBL/GenBank/DDBJ whole genome shotgun (WGS) entry which is preliminary data.</text>
</comment>
<dbReference type="Proteomes" id="UP001151002">
    <property type="component" value="Unassembled WGS sequence"/>
</dbReference>
<evidence type="ECO:0000313" key="1">
    <source>
        <dbReference type="EMBL" id="MCY1139881.1"/>
    </source>
</evidence>
<evidence type="ECO:0008006" key="3">
    <source>
        <dbReference type="Google" id="ProtNLM"/>
    </source>
</evidence>
<reference evidence="1" key="1">
    <citation type="submission" date="2022-11" db="EMBL/GenBank/DDBJ databases">
        <authorList>
            <person name="Somphong A."/>
            <person name="Phongsopitanun W."/>
        </authorList>
    </citation>
    <scope>NUCLEOTIDE SEQUENCE</scope>
    <source>
        <strain evidence="1">Pm04-4</strain>
    </source>
</reference>
<dbReference type="RefSeq" id="WP_267564036.1">
    <property type="nucleotide sequence ID" value="NZ_JAPNTZ010000006.1"/>
</dbReference>
<accession>A0ABT4B067</accession>
<gene>
    <name evidence="1" type="ORF">OWR29_17910</name>
</gene>
<keyword evidence="2" id="KW-1185">Reference proteome</keyword>